<sequence>MNILISLVFNKVKTYETERRLIHPNLHNYKNVKEILIVEDEKELAENLQELLQTLDFNVLDIFSNAKDTLEYLKKRRPDLIIMDVLLEGTLDGVQLTQVIKEKYDIPVLFLTAYSDNPILEKISNVTYDGFLLKPFDFQRLKSAVFLAINRIQFKEKTDRRQKYLKIRDKGFLSPVSEDKILYLQADGMYTKVVTKDKTYMIRDILKDVSGKLSDKKFIRIHKSYIVNVSHIASFNSKEAIVNQTSLPVRRGFYKKLRELIISRLS</sequence>
<dbReference type="SUPFAM" id="SSF52172">
    <property type="entry name" value="CheY-like"/>
    <property type="match status" value="1"/>
</dbReference>
<dbReference type="InterPro" id="IPR007492">
    <property type="entry name" value="LytTR_DNA-bd_dom"/>
</dbReference>
<evidence type="ECO:0000256" key="2">
    <source>
        <dbReference type="ARBA" id="ARBA00023012"/>
    </source>
</evidence>
<dbReference type="InterPro" id="IPR050595">
    <property type="entry name" value="Bact_response_regulator"/>
</dbReference>
<dbReference type="InterPro" id="IPR001789">
    <property type="entry name" value="Sig_transdc_resp-reg_receiver"/>
</dbReference>
<protein>
    <submittedName>
        <fullName evidence="6">Putative transcriptional regulatory protein pdtaR</fullName>
    </submittedName>
</protein>
<dbReference type="PANTHER" id="PTHR44591">
    <property type="entry name" value="STRESS RESPONSE REGULATOR PROTEIN 1"/>
    <property type="match status" value="1"/>
</dbReference>
<reference evidence="6 7" key="1">
    <citation type="journal article" date="2012" name="J. Bacteriol.">
        <title>Draft Genome Sequence of Cecembia lonarensis Strain LW9T, Isolated from Lonar Lake, a Haloalkaline Lake in India.</title>
        <authorList>
            <person name="Shivaji S."/>
            <person name="Ara S."/>
            <person name="Singh A."/>
            <person name="Pinnaka A.K."/>
        </authorList>
    </citation>
    <scope>NUCLEOTIDE SEQUENCE [LARGE SCALE GENOMIC DNA]</scope>
    <source>
        <strain evidence="6 7">LW9</strain>
    </source>
</reference>
<dbReference type="InterPro" id="IPR011006">
    <property type="entry name" value="CheY-like_superfamily"/>
</dbReference>
<dbReference type="GO" id="GO:0000160">
    <property type="term" value="P:phosphorelay signal transduction system"/>
    <property type="evidence" value="ECO:0007669"/>
    <property type="project" value="UniProtKB-KW"/>
</dbReference>
<name>K1LFZ5_CECL9</name>
<dbReference type="CDD" id="cd17534">
    <property type="entry name" value="REC_DC-like"/>
    <property type="match status" value="1"/>
</dbReference>
<proteinExistence type="predicted"/>
<evidence type="ECO:0000313" key="6">
    <source>
        <dbReference type="EMBL" id="EKB51107.1"/>
    </source>
</evidence>
<dbReference type="PROSITE" id="PS50930">
    <property type="entry name" value="HTH_LYTTR"/>
    <property type="match status" value="1"/>
</dbReference>
<evidence type="ECO:0000313" key="7">
    <source>
        <dbReference type="Proteomes" id="UP000004478"/>
    </source>
</evidence>
<evidence type="ECO:0000256" key="1">
    <source>
        <dbReference type="ARBA" id="ARBA00022553"/>
    </source>
</evidence>
<feature type="domain" description="HTH LytTR-type" evidence="5">
    <location>
        <begin position="179"/>
        <end position="263"/>
    </location>
</feature>
<dbReference type="Gene3D" id="3.40.50.2300">
    <property type="match status" value="1"/>
</dbReference>
<dbReference type="Pfam" id="PF00072">
    <property type="entry name" value="Response_reg"/>
    <property type="match status" value="1"/>
</dbReference>
<dbReference type="Proteomes" id="UP000004478">
    <property type="component" value="Unassembled WGS sequence"/>
</dbReference>
<gene>
    <name evidence="6" type="primary">pdtaR_1</name>
    <name evidence="6" type="ORF">B879_00158</name>
</gene>
<dbReference type="SMART" id="SM00448">
    <property type="entry name" value="REC"/>
    <property type="match status" value="1"/>
</dbReference>
<comment type="caution">
    <text evidence="6">The sequence shown here is derived from an EMBL/GenBank/DDBJ whole genome shotgun (WGS) entry which is preliminary data.</text>
</comment>
<dbReference type="GO" id="GO:0003677">
    <property type="term" value="F:DNA binding"/>
    <property type="evidence" value="ECO:0007669"/>
    <property type="project" value="InterPro"/>
</dbReference>
<dbReference type="AlphaFoldDB" id="K1LFZ5"/>
<keyword evidence="1 3" id="KW-0597">Phosphoprotein</keyword>
<keyword evidence="2" id="KW-0902">Two-component regulatory system</keyword>
<dbReference type="PROSITE" id="PS50110">
    <property type="entry name" value="RESPONSE_REGULATORY"/>
    <property type="match status" value="1"/>
</dbReference>
<accession>K1LFZ5</accession>
<dbReference type="Gene3D" id="2.40.50.1020">
    <property type="entry name" value="LytTr DNA-binding domain"/>
    <property type="match status" value="1"/>
</dbReference>
<dbReference type="Pfam" id="PF04397">
    <property type="entry name" value="LytTR"/>
    <property type="match status" value="1"/>
</dbReference>
<dbReference type="SMART" id="SM00850">
    <property type="entry name" value="LytTR"/>
    <property type="match status" value="1"/>
</dbReference>
<evidence type="ECO:0000259" key="5">
    <source>
        <dbReference type="PROSITE" id="PS50930"/>
    </source>
</evidence>
<feature type="modified residue" description="4-aspartylphosphate" evidence="3">
    <location>
        <position position="84"/>
    </location>
</feature>
<dbReference type="EMBL" id="AMGM01000002">
    <property type="protein sequence ID" value="EKB51107.1"/>
    <property type="molecule type" value="Genomic_DNA"/>
</dbReference>
<organism evidence="6 7">
    <name type="scientific">Cecembia lonarensis (strain CCUG 58316 / KCTC 22772 / LW9)</name>
    <dbReference type="NCBI Taxonomy" id="1225176"/>
    <lineage>
        <taxon>Bacteria</taxon>
        <taxon>Pseudomonadati</taxon>
        <taxon>Bacteroidota</taxon>
        <taxon>Cytophagia</taxon>
        <taxon>Cytophagales</taxon>
        <taxon>Cyclobacteriaceae</taxon>
        <taxon>Cecembia</taxon>
    </lineage>
</organism>
<dbReference type="PANTHER" id="PTHR44591:SF14">
    <property type="entry name" value="PROTEIN PILG"/>
    <property type="match status" value="1"/>
</dbReference>
<keyword evidence="7" id="KW-1185">Reference proteome</keyword>
<feature type="domain" description="Response regulatory" evidence="4">
    <location>
        <begin position="34"/>
        <end position="149"/>
    </location>
</feature>
<evidence type="ECO:0000256" key="3">
    <source>
        <dbReference type="PROSITE-ProRule" id="PRU00169"/>
    </source>
</evidence>
<evidence type="ECO:0000259" key="4">
    <source>
        <dbReference type="PROSITE" id="PS50110"/>
    </source>
</evidence>